<proteinExistence type="predicted"/>
<evidence type="ECO:0000313" key="4">
    <source>
        <dbReference type="RefSeq" id="XP_028151879.1"/>
    </source>
</evidence>
<dbReference type="InParanoid" id="A0A6P7GQM4"/>
<keyword evidence="3" id="KW-1185">Reference proteome</keyword>
<dbReference type="EnsemblMetazoa" id="XM_050648084.1">
    <property type="protein sequence ID" value="XP_050504041.1"/>
    <property type="gene ID" value="LOC126882968"/>
</dbReference>
<keyword evidence="1" id="KW-1133">Transmembrane helix</keyword>
<evidence type="ECO:0000313" key="2">
    <source>
        <dbReference type="EnsemblMetazoa" id="XP_050504041.1"/>
    </source>
</evidence>
<reference evidence="2" key="2">
    <citation type="submission" date="2025-05" db="UniProtKB">
        <authorList>
            <consortium name="EnsemblMetazoa"/>
        </authorList>
    </citation>
    <scope>IDENTIFICATION</scope>
</reference>
<dbReference type="GO" id="GO:0033617">
    <property type="term" value="P:mitochondrial respiratory chain complex IV assembly"/>
    <property type="evidence" value="ECO:0007669"/>
    <property type="project" value="TreeGrafter"/>
</dbReference>
<sequence length="136" mass="15387">MPPVSNMTLVKIAALGGFATVTMAILYKNRLSYNVSQTEFYKDALKTLRSHKGAVSLLGEPIRDRDVDVSDMATNFVKDNTAQYKVPLKGSKQNGHLYFWALKNVDKWDVTRMELELDNDSSKRLVIKSSNEKRDS</sequence>
<evidence type="ECO:0000256" key="1">
    <source>
        <dbReference type="SAM" id="Phobius"/>
    </source>
</evidence>
<dbReference type="PANTHER" id="PTHR47148:SF1">
    <property type="entry name" value="CYTOCHROME C OXIDASE ASSEMBLY FACTOR 1 HOMOLOG"/>
    <property type="match status" value="1"/>
</dbReference>
<gene>
    <name evidence="4" type="primary">LOC114345261</name>
</gene>
<dbReference type="FunCoup" id="A0A6P7GQM4">
    <property type="interactions" value="94"/>
</dbReference>
<name>A0A6P7GQM4_DIAVI</name>
<protein>
    <submittedName>
        <fullName evidence="4">Uncharacterized protein LOC114345261</fullName>
    </submittedName>
</protein>
<dbReference type="AlphaFoldDB" id="A0A6P7GQM4"/>
<dbReference type="GO" id="GO:0005743">
    <property type="term" value="C:mitochondrial inner membrane"/>
    <property type="evidence" value="ECO:0007669"/>
    <property type="project" value="TreeGrafter"/>
</dbReference>
<organism evidence="4">
    <name type="scientific">Diabrotica virgifera virgifera</name>
    <name type="common">western corn rootworm</name>
    <dbReference type="NCBI Taxonomy" id="50390"/>
    <lineage>
        <taxon>Eukaryota</taxon>
        <taxon>Metazoa</taxon>
        <taxon>Ecdysozoa</taxon>
        <taxon>Arthropoda</taxon>
        <taxon>Hexapoda</taxon>
        <taxon>Insecta</taxon>
        <taxon>Pterygota</taxon>
        <taxon>Neoptera</taxon>
        <taxon>Endopterygota</taxon>
        <taxon>Coleoptera</taxon>
        <taxon>Polyphaga</taxon>
        <taxon>Cucujiformia</taxon>
        <taxon>Chrysomeloidea</taxon>
        <taxon>Chrysomelidae</taxon>
        <taxon>Galerucinae</taxon>
        <taxon>Diabroticina</taxon>
        <taxon>Diabroticites</taxon>
        <taxon>Diabrotica</taxon>
    </lineage>
</organism>
<dbReference type="PANTHER" id="PTHR47148">
    <property type="entry name" value="CYTOCHROME C OXIDASE ASSEMBLY FACTOR 1 HOMOLOG"/>
    <property type="match status" value="1"/>
</dbReference>
<reference evidence="4" key="1">
    <citation type="submission" date="2025-04" db="UniProtKB">
        <authorList>
            <consortium name="RefSeq"/>
        </authorList>
    </citation>
    <scope>IDENTIFICATION</scope>
    <source>
        <tissue evidence="4">Whole insect</tissue>
    </source>
</reference>
<evidence type="ECO:0000313" key="3">
    <source>
        <dbReference type="Proteomes" id="UP001652700"/>
    </source>
</evidence>
<feature type="transmembrane region" description="Helical" evidence="1">
    <location>
        <begin position="6"/>
        <end position="27"/>
    </location>
</feature>
<dbReference type="InterPro" id="IPR014807">
    <property type="entry name" value="Coa1"/>
</dbReference>
<keyword evidence="1" id="KW-0812">Transmembrane</keyword>
<dbReference type="Pfam" id="PF08695">
    <property type="entry name" value="Coa1"/>
    <property type="match status" value="1"/>
</dbReference>
<accession>A0A6P7GQM4</accession>
<keyword evidence="1" id="KW-0472">Membrane</keyword>
<dbReference type="GO" id="GO:0032981">
    <property type="term" value="P:mitochondrial respiratory chain complex I assembly"/>
    <property type="evidence" value="ECO:0007669"/>
    <property type="project" value="TreeGrafter"/>
</dbReference>
<dbReference type="OrthoDB" id="10037790at2759"/>
<dbReference type="RefSeq" id="XP_028151879.1">
    <property type="nucleotide sequence ID" value="XM_028296078.1"/>
</dbReference>
<dbReference type="Proteomes" id="UP001652700">
    <property type="component" value="Unplaced"/>
</dbReference>